<protein>
    <submittedName>
        <fullName evidence="1">Uncharacterized protein</fullName>
    </submittedName>
</protein>
<dbReference type="EMBL" id="CM042028">
    <property type="protein sequence ID" value="KAI3799802.1"/>
    <property type="molecule type" value="Genomic_DNA"/>
</dbReference>
<name>A0ACB9HW55_9ASTR</name>
<evidence type="ECO:0000313" key="2">
    <source>
        <dbReference type="Proteomes" id="UP001056120"/>
    </source>
</evidence>
<gene>
    <name evidence="1" type="ORF">L1987_35105</name>
</gene>
<organism evidence="1 2">
    <name type="scientific">Smallanthus sonchifolius</name>
    <dbReference type="NCBI Taxonomy" id="185202"/>
    <lineage>
        <taxon>Eukaryota</taxon>
        <taxon>Viridiplantae</taxon>
        <taxon>Streptophyta</taxon>
        <taxon>Embryophyta</taxon>
        <taxon>Tracheophyta</taxon>
        <taxon>Spermatophyta</taxon>
        <taxon>Magnoliopsida</taxon>
        <taxon>eudicotyledons</taxon>
        <taxon>Gunneridae</taxon>
        <taxon>Pentapetalae</taxon>
        <taxon>asterids</taxon>
        <taxon>campanulids</taxon>
        <taxon>Asterales</taxon>
        <taxon>Asteraceae</taxon>
        <taxon>Asteroideae</taxon>
        <taxon>Heliantheae alliance</taxon>
        <taxon>Millerieae</taxon>
        <taxon>Smallanthus</taxon>
    </lineage>
</organism>
<accession>A0ACB9HW55</accession>
<sequence>MKDQSKVGFIISEMGSRDFDVKKLLNDRKFWFASFLIAWAAALQGHMMWLQRQDSFKHKFGTLYDQNTDDQHDSTEDL</sequence>
<proteinExistence type="predicted"/>
<evidence type="ECO:0000313" key="1">
    <source>
        <dbReference type="EMBL" id="KAI3799802.1"/>
    </source>
</evidence>
<reference evidence="1 2" key="2">
    <citation type="journal article" date="2022" name="Mol. Ecol. Resour.">
        <title>The genomes of chicory, endive, great burdock and yacon provide insights into Asteraceae paleo-polyploidization history and plant inulin production.</title>
        <authorList>
            <person name="Fan W."/>
            <person name="Wang S."/>
            <person name="Wang H."/>
            <person name="Wang A."/>
            <person name="Jiang F."/>
            <person name="Liu H."/>
            <person name="Zhao H."/>
            <person name="Xu D."/>
            <person name="Zhang Y."/>
        </authorList>
    </citation>
    <scope>NUCLEOTIDE SEQUENCE [LARGE SCALE GENOMIC DNA]</scope>
    <source>
        <strain evidence="2">cv. Yunnan</strain>
        <tissue evidence="1">Leaves</tissue>
    </source>
</reference>
<comment type="caution">
    <text evidence="1">The sequence shown here is derived from an EMBL/GenBank/DDBJ whole genome shotgun (WGS) entry which is preliminary data.</text>
</comment>
<keyword evidence="2" id="KW-1185">Reference proteome</keyword>
<reference evidence="2" key="1">
    <citation type="journal article" date="2022" name="Mol. Ecol. Resour.">
        <title>The genomes of chicory, endive, great burdock and yacon provide insights into Asteraceae palaeo-polyploidization history and plant inulin production.</title>
        <authorList>
            <person name="Fan W."/>
            <person name="Wang S."/>
            <person name="Wang H."/>
            <person name="Wang A."/>
            <person name="Jiang F."/>
            <person name="Liu H."/>
            <person name="Zhao H."/>
            <person name="Xu D."/>
            <person name="Zhang Y."/>
        </authorList>
    </citation>
    <scope>NUCLEOTIDE SEQUENCE [LARGE SCALE GENOMIC DNA]</scope>
    <source>
        <strain evidence="2">cv. Yunnan</strain>
    </source>
</reference>
<dbReference type="Proteomes" id="UP001056120">
    <property type="component" value="Linkage Group LG11"/>
</dbReference>